<sequence>MVVNIKLILGTMTSFLLMAHAIPAHLEAALVVRNETILDLPLDDDLLTFNIDPDMAGPECGLTYEANINVKNRGDEAKTSNYCNLVYKYITNTANDGKKSKNVNIVYTCPGTPEPTDPEGYGSLDIKFILNAPSDFARDQTQEPATLHLLNIHDGADLTLPVTINYKVTSNSEIIWQFMNCP</sequence>
<dbReference type="OrthoDB" id="4143052at2759"/>
<evidence type="ECO:0000313" key="2">
    <source>
        <dbReference type="EMBL" id="OAG38575.1"/>
    </source>
</evidence>
<feature type="signal peptide" evidence="1">
    <location>
        <begin position="1"/>
        <end position="21"/>
    </location>
</feature>
<comment type="caution">
    <text evidence="2">The sequence shown here is derived from an EMBL/GenBank/DDBJ whole genome shotgun (WGS) entry which is preliminary data.</text>
</comment>
<keyword evidence="3" id="KW-1185">Reference proteome</keyword>
<proteinExistence type="predicted"/>
<dbReference type="AlphaFoldDB" id="A0A177F2Q0"/>
<dbReference type="EMBL" id="LVKK01000054">
    <property type="protein sequence ID" value="OAG38575.1"/>
    <property type="molecule type" value="Genomic_DNA"/>
</dbReference>
<name>A0A177F2Q0_9EURO</name>
<feature type="chain" id="PRO_5008060837" description="Phosphatidylglycerol/phosphatidylinositol transfer protein" evidence="1">
    <location>
        <begin position="22"/>
        <end position="182"/>
    </location>
</feature>
<evidence type="ECO:0008006" key="4">
    <source>
        <dbReference type="Google" id="ProtNLM"/>
    </source>
</evidence>
<organism evidence="2 3">
    <name type="scientific">Fonsecaea monophora</name>
    <dbReference type="NCBI Taxonomy" id="254056"/>
    <lineage>
        <taxon>Eukaryota</taxon>
        <taxon>Fungi</taxon>
        <taxon>Dikarya</taxon>
        <taxon>Ascomycota</taxon>
        <taxon>Pezizomycotina</taxon>
        <taxon>Eurotiomycetes</taxon>
        <taxon>Chaetothyriomycetidae</taxon>
        <taxon>Chaetothyriales</taxon>
        <taxon>Herpotrichiellaceae</taxon>
        <taxon>Fonsecaea</taxon>
    </lineage>
</organism>
<keyword evidence="1" id="KW-0732">Signal</keyword>
<dbReference type="RefSeq" id="XP_022510527.1">
    <property type="nucleotide sequence ID" value="XM_022657192.1"/>
</dbReference>
<dbReference type="GeneID" id="34602391"/>
<evidence type="ECO:0000256" key="1">
    <source>
        <dbReference type="SAM" id="SignalP"/>
    </source>
</evidence>
<evidence type="ECO:0000313" key="3">
    <source>
        <dbReference type="Proteomes" id="UP000077002"/>
    </source>
</evidence>
<accession>A0A177F2Q0</accession>
<gene>
    <name evidence="2" type="ORF">AYO21_07235</name>
</gene>
<protein>
    <recommendedName>
        <fullName evidence="4">Phosphatidylglycerol/phosphatidylinositol transfer protein</fullName>
    </recommendedName>
</protein>
<reference evidence="2 3" key="1">
    <citation type="submission" date="2016-03" db="EMBL/GenBank/DDBJ databases">
        <title>Draft genome sequence of the Fonsecaea monophora CBS 269.37.</title>
        <authorList>
            <person name="Bombassaro A."/>
            <person name="Vinicius W.A."/>
            <person name="De Hoog S."/>
            <person name="Sun J."/>
            <person name="Souza E.M."/>
            <person name="Raittz R.T."/>
            <person name="Costa F."/>
            <person name="Leao A.C."/>
            <person name="Tadra-Sfeir M.Z."/>
            <person name="Baura V."/>
            <person name="Balsanelli E."/>
            <person name="Pedrosa F.O."/>
            <person name="Moreno L.F."/>
            <person name="Steffens M.B."/>
            <person name="Xi L."/>
            <person name="Bocca A.L."/>
            <person name="Felipe M.S."/>
            <person name="Teixeira M."/>
            <person name="Telles Filho F.Q."/>
            <person name="Azevedo C.M."/>
            <person name="Gomes R."/>
            <person name="Vicente V.A."/>
        </authorList>
    </citation>
    <scope>NUCLEOTIDE SEQUENCE [LARGE SCALE GENOMIC DNA]</scope>
    <source>
        <strain evidence="2 3">CBS 269.37</strain>
    </source>
</reference>
<dbReference type="Proteomes" id="UP000077002">
    <property type="component" value="Unassembled WGS sequence"/>
</dbReference>